<proteinExistence type="predicted"/>
<name>A0ABS1WCC3_9GAMM</name>
<organism evidence="5 6">
    <name type="scientific">Legionella bononiensis</name>
    <dbReference type="NCBI Taxonomy" id="2793102"/>
    <lineage>
        <taxon>Bacteria</taxon>
        <taxon>Pseudomonadati</taxon>
        <taxon>Pseudomonadota</taxon>
        <taxon>Gammaproteobacteria</taxon>
        <taxon>Legionellales</taxon>
        <taxon>Legionellaceae</taxon>
        <taxon>Legionella</taxon>
    </lineage>
</organism>
<dbReference type="SUPFAM" id="SSF47336">
    <property type="entry name" value="ACP-like"/>
    <property type="match status" value="1"/>
</dbReference>
<dbReference type="Gene3D" id="3.30.300.30">
    <property type="match status" value="1"/>
</dbReference>
<dbReference type="Gene3D" id="3.30.559.10">
    <property type="entry name" value="Chloramphenicol acetyltransferase-like domain"/>
    <property type="match status" value="1"/>
</dbReference>
<feature type="domain" description="Carrier" evidence="4">
    <location>
        <begin position="537"/>
        <end position="612"/>
    </location>
</feature>
<dbReference type="NCBIfam" id="TIGR01733">
    <property type="entry name" value="AA-adenyl-dom"/>
    <property type="match status" value="1"/>
</dbReference>
<dbReference type="Pfam" id="PF13193">
    <property type="entry name" value="AMP-binding_C"/>
    <property type="match status" value="1"/>
</dbReference>
<dbReference type="InterPro" id="IPR036736">
    <property type="entry name" value="ACP-like_sf"/>
</dbReference>
<keyword evidence="6" id="KW-1185">Reference proteome</keyword>
<dbReference type="PANTHER" id="PTHR45527:SF1">
    <property type="entry name" value="FATTY ACID SYNTHASE"/>
    <property type="match status" value="1"/>
</dbReference>
<dbReference type="PROSITE" id="PS00455">
    <property type="entry name" value="AMP_BINDING"/>
    <property type="match status" value="1"/>
</dbReference>
<dbReference type="InterPro" id="IPR020459">
    <property type="entry name" value="AMP-binding"/>
</dbReference>
<dbReference type="Gene3D" id="3.40.50.980">
    <property type="match status" value="2"/>
</dbReference>
<dbReference type="InterPro" id="IPR006162">
    <property type="entry name" value="Ppantetheine_attach_site"/>
</dbReference>
<evidence type="ECO:0000256" key="2">
    <source>
        <dbReference type="ARBA" id="ARBA00022450"/>
    </source>
</evidence>
<dbReference type="Gene3D" id="3.30.559.30">
    <property type="entry name" value="Nonribosomal peptide synthetase, condensation domain"/>
    <property type="match status" value="1"/>
</dbReference>
<dbReference type="InterPro" id="IPR020845">
    <property type="entry name" value="AMP-binding_CS"/>
</dbReference>
<evidence type="ECO:0000313" key="6">
    <source>
        <dbReference type="Proteomes" id="UP000809910"/>
    </source>
</evidence>
<keyword evidence="3" id="KW-0597">Phosphoprotein</keyword>
<dbReference type="Pfam" id="PF00668">
    <property type="entry name" value="Condensation"/>
    <property type="match status" value="1"/>
</dbReference>
<dbReference type="InterPro" id="IPR001242">
    <property type="entry name" value="Condensation_dom"/>
</dbReference>
<dbReference type="PRINTS" id="PR00154">
    <property type="entry name" value="AMPBINDING"/>
</dbReference>
<dbReference type="EMBL" id="JADWVN010000019">
    <property type="protein sequence ID" value="MBL7527007.1"/>
    <property type="molecule type" value="Genomic_DNA"/>
</dbReference>
<dbReference type="PROSITE" id="PS50075">
    <property type="entry name" value="CARRIER"/>
    <property type="match status" value="1"/>
</dbReference>
<dbReference type="InterPro" id="IPR010071">
    <property type="entry name" value="AA_adenyl_dom"/>
</dbReference>
<comment type="cofactor">
    <cofactor evidence="1">
        <name>pantetheine 4'-phosphate</name>
        <dbReference type="ChEBI" id="CHEBI:47942"/>
    </cofactor>
</comment>
<dbReference type="PANTHER" id="PTHR45527">
    <property type="entry name" value="NONRIBOSOMAL PEPTIDE SYNTHETASE"/>
    <property type="match status" value="1"/>
</dbReference>
<evidence type="ECO:0000256" key="1">
    <source>
        <dbReference type="ARBA" id="ARBA00001957"/>
    </source>
</evidence>
<evidence type="ECO:0000256" key="3">
    <source>
        <dbReference type="ARBA" id="ARBA00022553"/>
    </source>
</evidence>
<dbReference type="SUPFAM" id="SSF52777">
    <property type="entry name" value="CoA-dependent acyltransferases"/>
    <property type="match status" value="2"/>
</dbReference>
<accession>A0ABS1WCC3</accession>
<dbReference type="Gene3D" id="1.10.1200.10">
    <property type="entry name" value="ACP-like"/>
    <property type="match status" value="1"/>
</dbReference>
<sequence>MEELQNKYHELSKTESNVPHHHILPSLFEEQVTNNPNHTALIFNKEHLTYSELNAKANQLAHHLRQLCGNKKSVIVLCMKPSFDLLISILAILKAGSTYVPLDPDNPVSRIRFILEDTKADVILTQSTEKNLFDDINAHIWCFDKQRSELSNYSLNNPVPINQPDDLAYIIYTSGSTGVPKGVMITHSNVLYFIHWFSKALGVHHDDIFDFSSSISFDFAVANTLFPMMQGAQIVICPSQTKKDPYLYRDHLAHHRVTIMKTTPGHFRNLKEAVLNEKTHLFLRYIVFGGDSLFVKDLEDWLQQFPEQIMFCEYGPTEATVATSWLKVDINTIDQFKDKIPIGRPALNTQLYILDDHLNPVPPGEIAELYIGGKGVAKGYLNRKESTEQNFIKDPFSDNSSDRLYKTGDYCHFLPDGTIEFIERKDNQVKIRGFRIQTEEIEACLMTYPGMKEVAVVARQLDNTPTSEKQLIAYCVPQNSIELKQSSLRLYLNEHLPEYMVPSFFEILSALPLSSNGKIERQKLPEINSTITHQNLFTGTELEFGLKTIWEQALHVTNIRIDHNFFDLGGNSLVAARILTKIRSSLKKDITLKDIYTFPTIAELAQWIEKANPTSDPDEISADAASDYHIIPLSELQFLFWLMRAFYPKAKILNIIDRKRFRGALNINCLNAAVGFVCKHDPILGYRIPRFAPIQQGQQLPPPKIEEIDIKDLSPEQQEDALIHSLDVLQHCSWKKNNHLFRLRLFRLGDERFELQIALSHLISDEVSPGIFFSTMSNYYLASLHNKEIPIYSDRSQFKDYVVKDIHRTQNEMKKNMDFWERYLDDIPYLYFPEEHIIKKGNSVNTCQFEISDALIEQLEAFCSQHRLCLTDSLTAAASFCVKPYILKNKNQLVSINLVKSTRDNEEYDRAIGLFVRSDILKINLNHAPDFLALSREVQQAITDTSPYQSCPIIVKLGCLLKKGWKNNKISNALSSGLSRIYTRFFSKYRLDYRVLRMFFRVFTASKANCFFINVNIMNNFIANQNDTKIFALDLEPVQSHQGDRMVDKNILNIWFERDKMNKALLIISGNLSAPFLESLGQDIIQIMTHAKL</sequence>
<dbReference type="InterPro" id="IPR009081">
    <property type="entry name" value="PP-bd_ACP"/>
</dbReference>
<dbReference type="InterPro" id="IPR025110">
    <property type="entry name" value="AMP-bd_C"/>
</dbReference>
<dbReference type="CDD" id="cd05930">
    <property type="entry name" value="A_NRPS"/>
    <property type="match status" value="1"/>
</dbReference>
<dbReference type="InterPro" id="IPR023213">
    <property type="entry name" value="CAT-like_dom_sf"/>
</dbReference>
<dbReference type="InterPro" id="IPR045851">
    <property type="entry name" value="AMP-bd_C_sf"/>
</dbReference>
<evidence type="ECO:0000313" key="5">
    <source>
        <dbReference type="EMBL" id="MBL7527007.1"/>
    </source>
</evidence>
<evidence type="ECO:0000259" key="4">
    <source>
        <dbReference type="PROSITE" id="PS50075"/>
    </source>
</evidence>
<dbReference type="InterPro" id="IPR000873">
    <property type="entry name" value="AMP-dep_synth/lig_dom"/>
</dbReference>
<comment type="caution">
    <text evidence="5">The sequence shown here is derived from an EMBL/GenBank/DDBJ whole genome shotgun (WGS) entry which is preliminary data.</text>
</comment>
<dbReference type="RefSeq" id="WP_203107753.1">
    <property type="nucleotide sequence ID" value="NZ_JADOBG010000002.1"/>
</dbReference>
<dbReference type="SUPFAM" id="SSF56801">
    <property type="entry name" value="Acetyl-CoA synthetase-like"/>
    <property type="match status" value="1"/>
</dbReference>
<dbReference type="Gene3D" id="2.30.38.10">
    <property type="entry name" value="Luciferase, Domain 3"/>
    <property type="match status" value="1"/>
</dbReference>
<dbReference type="PROSITE" id="PS00012">
    <property type="entry name" value="PHOSPHOPANTETHEINE"/>
    <property type="match status" value="1"/>
</dbReference>
<gene>
    <name evidence="5" type="ORF">I5282_10545</name>
</gene>
<reference evidence="5 6" key="1">
    <citation type="submission" date="2020-12" db="EMBL/GenBank/DDBJ databases">
        <title>WGS of Legionella: environmental sample.</title>
        <authorList>
            <person name="Cristino S."/>
            <person name="Girolamini L."/>
            <person name="Salaris S."/>
            <person name="Pascale M.R."/>
            <person name="Mazzotta M."/>
            <person name="Orsini M."/>
            <person name="Grottola A."/>
        </authorList>
    </citation>
    <scope>NUCLEOTIDE SEQUENCE [LARGE SCALE GENOMIC DNA]</scope>
    <source>
        <strain evidence="5 6">30cs62</strain>
    </source>
</reference>
<protein>
    <submittedName>
        <fullName evidence="5">Amino acid adenylation domain-containing protein</fullName>
    </submittedName>
</protein>
<dbReference type="Pfam" id="PF00501">
    <property type="entry name" value="AMP-binding"/>
    <property type="match status" value="1"/>
</dbReference>
<keyword evidence="2" id="KW-0596">Phosphopantetheine</keyword>
<dbReference type="Proteomes" id="UP000809910">
    <property type="component" value="Unassembled WGS sequence"/>
</dbReference>
<dbReference type="Pfam" id="PF00550">
    <property type="entry name" value="PP-binding"/>
    <property type="match status" value="1"/>
</dbReference>